<evidence type="ECO:0000256" key="2">
    <source>
        <dbReference type="ARBA" id="ARBA00022630"/>
    </source>
</evidence>
<dbReference type="EMBL" id="CP031395">
    <property type="protein sequence ID" value="QBK03810.1"/>
    <property type="molecule type" value="Genomic_DNA"/>
</dbReference>
<dbReference type="AlphaFoldDB" id="A0A4P6UIB9"/>
<name>A0A4P6UIB9_9BURK</name>
<dbReference type="OrthoDB" id="9769238at2"/>
<dbReference type="InterPro" id="IPR016156">
    <property type="entry name" value="FAD/NAD-linked_Rdtase_dimer_sf"/>
</dbReference>
<dbReference type="InterPro" id="IPR050446">
    <property type="entry name" value="FAD-oxidoreductase/Apoptosis"/>
</dbReference>
<accession>A0A4P6UIB9</accession>
<dbReference type="InterPro" id="IPR023753">
    <property type="entry name" value="FAD/NAD-binding_dom"/>
</dbReference>
<evidence type="ECO:0000313" key="7">
    <source>
        <dbReference type="EMBL" id="QBK03810.1"/>
    </source>
</evidence>
<proteinExistence type="predicted"/>
<dbReference type="GO" id="GO:0016651">
    <property type="term" value="F:oxidoreductase activity, acting on NAD(P)H"/>
    <property type="evidence" value="ECO:0007669"/>
    <property type="project" value="TreeGrafter"/>
</dbReference>
<dbReference type="Pfam" id="PF07992">
    <property type="entry name" value="Pyr_redox_2"/>
    <property type="match status" value="1"/>
</dbReference>
<sequence>MARSEPLLIVGASHAGIQLAAAAREQGFDAPILLLGDEPHTPYQRPPLSKGVLTGKTAEDQLALRGPDFYREQGIDLRLGVRVTGLDLATRRLRLEDGGQLDFGWLALATGARCRRLSVPGADLQGVHALRTLDDARAVAAALGASQRACVIGGGFIGLEVAAALSSVGASVTVVESQPRLLARTFPAAMSDYVADAHRRRGVALALGCGVRALHGHQGRVVAVELVDGRRIDCDLVVLGIGVQPNSELAEQAGIACDNGILVDALGRSSAPNVLAIGDVANMALPALPAVPGGPQRARLESIQAANDGARAAATLLVDRPQPLDAVPWFWSEQHELKFQMAGLPAPGDQAVLRGELASDKFTLFYLRDGAVRAAHTVNRPAEHMLARKLIALGARIAPELLADPSADLKPFSTPLGLRADLFHGAPR</sequence>
<dbReference type="SUPFAM" id="SSF55424">
    <property type="entry name" value="FAD/NAD-linked reductases, dimerisation (C-terminal) domain"/>
    <property type="match status" value="1"/>
</dbReference>
<dbReference type="SUPFAM" id="SSF51905">
    <property type="entry name" value="FAD/NAD(P)-binding domain"/>
    <property type="match status" value="2"/>
</dbReference>
<evidence type="ECO:0000256" key="1">
    <source>
        <dbReference type="ARBA" id="ARBA00001974"/>
    </source>
</evidence>
<dbReference type="PANTHER" id="PTHR43557">
    <property type="entry name" value="APOPTOSIS-INDUCING FACTOR 1"/>
    <property type="match status" value="1"/>
</dbReference>
<keyword evidence="2" id="KW-0285">Flavoprotein</keyword>
<evidence type="ECO:0000256" key="3">
    <source>
        <dbReference type="ARBA" id="ARBA00022827"/>
    </source>
</evidence>
<evidence type="ECO:0000256" key="4">
    <source>
        <dbReference type="ARBA" id="ARBA00023002"/>
    </source>
</evidence>
<reference evidence="7 8" key="1">
    <citation type="submission" date="2018-07" db="EMBL/GenBank/DDBJ databases">
        <title>Exploring interactions and the metabolic potential of the ultra-small soil bacteria Hylemonella gracilis.</title>
        <authorList>
            <person name="Tyc O."/>
            <person name="Kulkarni P."/>
            <person name="Gawehns F."/>
            <person name="Hundscheid M."/>
            <person name="Zweers H."/>
            <person name="Garbeva P."/>
        </authorList>
    </citation>
    <scope>NUCLEOTIDE SEQUENCE [LARGE SCALE GENOMIC DNA]</scope>
    <source>
        <strain evidence="7 8">NS1</strain>
    </source>
</reference>
<organism evidence="7 8">
    <name type="scientific">Hylemonella gracilis</name>
    <dbReference type="NCBI Taxonomy" id="80880"/>
    <lineage>
        <taxon>Bacteria</taxon>
        <taxon>Pseudomonadati</taxon>
        <taxon>Pseudomonadota</taxon>
        <taxon>Betaproteobacteria</taxon>
        <taxon>Burkholderiales</taxon>
        <taxon>Comamonadaceae</taxon>
        <taxon>Hylemonella</taxon>
    </lineage>
</organism>
<keyword evidence="3" id="KW-0274">FAD</keyword>
<keyword evidence="4" id="KW-0560">Oxidoreductase</keyword>
<dbReference type="Gene3D" id="3.50.50.60">
    <property type="entry name" value="FAD/NAD(P)-binding domain"/>
    <property type="match status" value="2"/>
</dbReference>
<evidence type="ECO:0000259" key="6">
    <source>
        <dbReference type="Pfam" id="PF14759"/>
    </source>
</evidence>
<dbReference type="InterPro" id="IPR028202">
    <property type="entry name" value="Reductase_C"/>
</dbReference>
<dbReference type="RefSeq" id="WP_131277814.1">
    <property type="nucleotide sequence ID" value="NZ_CP031395.1"/>
</dbReference>
<feature type="domain" description="Reductase C-terminal" evidence="6">
    <location>
        <begin position="329"/>
        <end position="411"/>
    </location>
</feature>
<dbReference type="PRINTS" id="PR00411">
    <property type="entry name" value="PNDRDTASEI"/>
</dbReference>
<feature type="domain" description="FAD/NAD(P)-binding" evidence="5">
    <location>
        <begin position="7"/>
        <end position="306"/>
    </location>
</feature>
<dbReference type="GO" id="GO:0005737">
    <property type="term" value="C:cytoplasm"/>
    <property type="evidence" value="ECO:0007669"/>
    <property type="project" value="TreeGrafter"/>
</dbReference>
<dbReference type="PRINTS" id="PR00368">
    <property type="entry name" value="FADPNR"/>
</dbReference>
<gene>
    <name evidence="7" type="ORF">DW355_02615</name>
</gene>
<evidence type="ECO:0000313" key="8">
    <source>
        <dbReference type="Proteomes" id="UP000292939"/>
    </source>
</evidence>
<comment type="cofactor">
    <cofactor evidence="1">
        <name>FAD</name>
        <dbReference type="ChEBI" id="CHEBI:57692"/>
    </cofactor>
</comment>
<dbReference type="InterPro" id="IPR036188">
    <property type="entry name" value="FAD/NAD-bd_sf"/>
</dbReference>
<dbReference type="Gene3D" id="3.30.390.30">
    <property type="match status" value="1"/>
</dbReference>
<evidence type="ECO:0000259" key="5">
    <source>
        <dbReference type="Pfam" id="PF07992"/>
    </source>
</evidence>
<dbReference type="KEGG" id="hgr:DW355_02615"/>
<dbReference type="PANTHER" id="PTHR43557:SF2">
    <property type="entry name" value="RIESKE DOMAIN-CONTAINING PROTEIN-RELATED"/>
    <property type="match status" value="1"/>
</dbReference>
<dbReference type="Pfam" id="PF14759">
    <property type="entry name" value="Reductase_C"/>
    <property type="match status" value="1"/>
</dbReference>
<protein>
    <submittedName>
        <fullName evidence="7">Pyridine nucleotide-disulfide oxidoreductase</fullName>
    </submittedName>
</protein>
<dbReference type="Proteomes" id="UP000292939">
    <property type="component" value="Chromosome"/>
</dbReference>